<protein>
    <submittedName>
        <fullName evidence="7">TspO</fullName>
    </submittedName>
</protein>
<feature type="transmembrane region" description="Helical" evidence="6">
    <location>
        <begin position="105"/>
        <end position="124"/>
    </location>
</feature>
<dbReference type="GO" id="GO:0033013">
    <property type="term" value="P:tetrapyrrole metabolic process"/>
    <property type="evidence" value="ECO:0007669"/>
    <property type="project" value="UniProtKB-ARBA"/>
</dbReference>
<evidence type="ECO:0000256" key="5">
    <source>
        <dbReference type="ARBA" id="ARBA00023136"/>
    </source>
</evidence>
<keyword evidence="5 6" id="KW-0472">Membrane</keyword>
<evidence type="ECO:0000313" key="7">
    <source>
        <dbReference type="EMBL" id="KEO92847.1"/>
    </source>
</evidence>
<feature type="transmembrane region" description="Helical" evidence="6">
    <location>
        <begin position="131"/>
        <end position="152"/>
    </location>
</feature>
<dbReference type="OrthoDB" id="9795496at2"/>
<dbReference type="RefSeq" id="WP_034904393.1">
    <property type="nucleotide sequence ID" value="NZ_CP017057.1"/>
</dbReference>
<evidence type="ECO:0000313" key="8">
    <source>
        <dbReference type="Proteomes" id="UP000027866"/>
    </source>
</evidence>
<dbReference type="Gene3D" id="1.20.1260.100">
    <property type="entry name" value="TspO/MBR protein"/>
    <property type="match status" value="1"/>
</dbReference>
<dbReference type="Pfam" id="PF03073">
    <property type="entry name" value="TspO_MBR"/>
    <property type="match status" value="1"/>
</dbReference>
<dbReference type="Proteomes" id="UP000027866">
    <property type="component" value="Unassembled WGS sequence"/>
</dbReference>
<dbReference type="InterPro" id="IPR004307">
    <property type="entry name" value="TspO_MBR"/>
</dbReference>
<dbReference type="PANTHER" id="PTHR10057">
    <property type="entry name" value="PERIPHERAL-TYPE BENZODIAZEPINE RECEPTOR"/>
    <property type="match status" value="1"/>
</dbReference>
<comment type="caution">
    <text evidence="7">The sequence shown here is derived from an EMBL/GenBank/DDBJ whole genome shotgun (WGS) entry which is preliminary data.</text>
</comment>
<comment type="subcellular location">
    <subcellularLocation>
        <location evidence="1">Membrane</location>
        <topology evidence="1">Multi-pass membrane protein</topology>
    </subcellularLocation>
</comment>
<dbReference type="InterPro" id="IPR038330">
    <property type="entry name" value="TspO/MBR-related_sf"/>
</dbReference>
<dbReference type="PANTHER" id="PTHR10057:SF0">
    <property type="entry name" value="TRANSLOCATOR PROTEIN"/>
    <property type="match status" value="1"/>
</dbReference>
<keyword evidence="3 6" id="KW-0812">Transmembrane</keyword>
<evidence type="ECO:0000256" key="1">
    <source>
        <dbReference type="ARBA" id="ARBA00004141"/>
    </source>
</evidence>
<feature type="transmembrane region" description="Helical" evidence="6">
    <location>
        <begin position="79"/>
        <end position="99"/>
    </location>
</feature>
<keyword evidence="4 6" id="KW-1133">Transmembrane helix</keyword>
<dbReference type="AlphaFoldDB" id="A0A074N4C6"/>
<proteinExistence type="inferred from homology"/>
<dbReference type="PATRIC" id="fig|39960.10.peg.918"/>
<evidence type="ECO:0000256" key="3">
    <source>
        <dbReference type="ARBA" id="ARBA00022692"/>
    </source>
</evidence>
<reference evidence="7 8" key="1">
    <citation type="submission" date="2014-04" db="EMBL/GenBank/DDBJ databases">
        <title>A comprehensive comparison of genomes of Erythrobacter spp. Strains.</title>
        <authorList>
            <person name="Zheng Q."/>
        </authorList>
    </citation>
    <scope>NUCLEOTIDE SEQUENCE [LARGE SCALE GENOMIC DNA]</scope>
    <source>
        <strain evidence="7 8">DSM 8509</strain>
    </source>
</reference>
<dbReference type="CDD" id="cd15904">
    <property type="entry name" value="TSPO_MBR"/>
    <property type="match status" value="1"/>
</dbReference>
<dbReference type="FunFam" id="1.20.1260.100:FF:000001">
    <property type="entry name" value="translocator protein 2"/>
    <property type="match status" value="1"/>
</dbReference>
<dbReference type="GO" id="GO:0016020">
    <property type="term" value="C:membrane"/>
    <property type="evidence" value="ECO:0007669"/>
    <property type="project" value="UniProtKB-SubCell"/>
</dbReference>
<accession>A0A074N4C6</accession>
<dbReference type="PIRSF" id="PIRSF005859">
    <property type="entry name" value="PBR"/>
    <property type="match status" value="1"/>
</dbReference>
<dbReference type="EMBL" id="JMIX01000008">
    <property type="protein sequence ID" value="KEO92847.1"/>
    <property type="molecule type" value="Genomic_DNA"/>
</dbReference>
<organism evidence="7 8">
    <name type="scientific">Erythrobacter litoralis</name>
    <dbReference type="NCBI Taxonomy" id="39960"/>
    <lineage>
        <taxon>Bacteria</taxon>
        <taxon>Pseudomonadati</taxon>
        <taxon>Pseudomonadota</taxon>
        <taxon>Alphaproteobacteria</taxon>
        <taxon>Sphingomonadales</taxon>
        <taxon>Erythrobacteraceae</taxon>
        <taxon>Erythrobacter/Porphyrobacter group</taxon>
        <taxon>Erythrobacter</taxon>
    </lineage>
</organism>
<evidence type="ECO:0000256" key="2">
    <source>
        <dbReference type="ARBA" id="ARBA00007524"/>
    </source>
</evidence>
<feature type="transmembrane region" description="Helical" evidence="6">
    <location>
        <begin position="47"/>
        <end position="67"/>
    </location>
</feature>
<keyword evidence="8" id="KW-1185">Reference proteome</keyword>
<gene>
    <name evidence="7" type="ORF">EH32_13735</name>
</gene>
<comment type="similarity">
    <text evidence="2">Belongs to the TspO/BZRP family.</text>
</comment>
<sequence length="160" mass="17735">MKATWIIPVVVATLAAVCVAALGATITDLGPWYQGLEKPDWTPPDPMFPMAWTLMYALIVVSGVTAWRAAPDSAVSERIVSLFALNGFLNITWSLLFFRLQRPDWAFYELILLWLSIIALIIYCGRYSRGASLLLVPYLGWVSMAGALNWAVVELNPPFG</sequence>
<name>A0A074N4C6_9SPHN</name>
<evidence type="ECO:0000256" key="6">
    <source>
        <dbReference type="SAM" id="Phobius"/>
    </source>
</evidence>
<dbReference type="KEGG" id="elq:Ga0102493_111830"/>
<evidence type="ECO:0000256" key="4">
    <source>
        <dbReference type="ARBA" id="ARBA00022989"/>
    </source>
</evidence>